<sequence length="79" mass="9029">MKGKFQRTIYVEDTVWDGIKKAAKIECRSVSNYLVILHKLSHSPSPVIEVHAEQSVISPRGEYQMGYSKARQLGRKEKP</sequence>
<name>A0A6M3ID69_9ZZZZ</name>
<protein>
    <submittedName>
        <fullName evidence="1">Uncharacterized protein</fullName>
    </submittedName>
</protein>
<proteinExistence type="predicted"/>
<dbReference type="AlphaFoldDB" id="A0A6M3ID69"/>
<evidence type="ECO:0000313" key="1">
    <source>
        <dbReference type="EMBL" id="QJA55373.1"/>
    </source>
</evidence>
<dbReference type="EMBL" id="MT141154">
    <property type="protein sequence ID" value="QJA55373.1"/>
    <property type="molecule type" value="Genomic_DNA"/>
</dbReference>
<gene>
    <name evidence="1" type="ORF">MM415B02060_0012</name>
</gene>
<accession>A0A6M3ID69</accession>
<organism evidence="1">
    <name type="scientific">viral metagenome</name>
    <dbReference type="NCBI Taxonomy" id="1070528"/>
    <lineage>
        <taxon>unclassified sequences</taxon>
        <taxon>metagenomes</taxon>
        <taxon>organismal metagenomes</taxon>
    </lineage>
</organism>
<reference evidence="1" key="1">
    <citation type="submission" date="2020-03" db="EMBL/GenBank/DDBJ databases">
        <title>The deep terrestrial virosphere.</title>
        <authorList>
            <person name="Holmfeldt K."/>
            <person name="Nilsson E."/>
            <person name="Simone D."/>
            <person name="Lopez-Fernandez M."/>
            <person name="Wu X."/>
            <person name="de Brujin I."/>
            <person name="Lundin D."/>
            <person name="Andersson A."/>
            <person name="Bertilsson S."/>
            <person name="Dopson M."/>
        </authorList>
    </citation>
    <scope>NUCLEOTIDE SEQUENCE</scope>
    <source>
        <strain evidence="1">MM415B02060</strain>
    </source>
</reference>